<sequence length="102" mass="11521">MTYVDRFDDAVAAAQRAARLDSSSKEVNMVPENLLLDSFGVLKISDFGLSAFSQQVREDVLLHTTCGTPNYVAPEVSIMMSWKWMVALMQIFFPFLISFLHL</sequence>
<keyword evidence="1" id="KW-0808">Transferase</keyword>
<evidence type="ECO:0000313" key="1">
    <source>
        <dbReference type="EMBL" id="KAI8014267.1"/>
    </source>
</evidence>
<keyword evidence="1" id="KW-0418">Kinase</keyword>
<accession>A0ACC0HL08</accession>
<reference evidence="1 2" key="1">
    <citation type="journal article" date="2022" name="Plant J.">
        <title>Chromosome-level genome of Camellia lanceoleosa provides a valuable resource for understanding genome evolution and self-incompatibility.</title>
        <authorList>
            <person name="Gong W."/>
            <person name="Xiao S."/>
            <person name="Wang L."/>
            <person name="Liao Z."/>
            <person name="Chang Y."/>
            <person name="Mo W."/>
            <person name="Hu G."/>
            <person name="Li W."/>
            <person name="Zhao G."/>
            <person name="Zhu H."/>
            <person name="Hu X."/>
            <person name="Ji K."/>
            <person name="Xiang X."/>
            <person name="Song Q."/>
            <person name="Yuan D."/>
            <person name="Jin S."/>
            <person name="Zhang L."/>
        </authorList>
    </citation>
    <scope>NUCLEOTIDE SEQUENCE [LARGE SCALE GENOMIC DNA]</scope>
    <source>
        <strain evidence="1">SQ_2022a</strain>
    </source>
</reference>
<keyword evidence="2" id="KW-1185">Reference proteome</keyword>
<dbReference type="EMBL" id="CM045761">
    <property type="protein sequence ID" value="KAI8014267.1"/>
    <property type="molecule type" value="Genomic_DNA"/>
</dbReference>
<gene>
    <name evidence="1" type="ORF">LOK49_LG05G01109</name>
</gene>
<name>A0ACC0HL08_9ERIC</name>
<protein>
    <submittedName>
        <fullName evidence="1">CBL-interacting serine/threonine-protein kinase 3</fullName>
    </submittedName>
</protein>
<organism evidence="1 2">
    <name type="scientific">Camellia lanceoleosa</name>
    <dbReference type="NCBI Taxonomy" id="1840588"/>
    <lineage>
        <taxon>Eukaryota</taxon>
        <taxon>Viridiplantae</taxon>
        <taxon>Streptophyta</taxon>
        <taxon>Embryophyta</taxon>
        <taxon>Tracheophyta</taxon>
        <taxon>Spermatophyta</taxon>
        <taxon>Magnoliopsida</taxon>
        <taxon>eudicotyledons</taxon>
        <taxon>Gunneridae</taxon>
        <taxon>Pentapetalae</taxon>
        <taxon>asterids</taxon>
        <taxon>Ericales</taxon>
        <taxon>Theaceae</taxon>
        <taxon>Camellia</taxon>
    </lineage>
</organism>
<proteinExistence type="predicted"/>
<dbReference type="Proteomes" id="UP001060215">
    <property type="component" value="Chromosome 4"/>
</dbReference>
<evidence type="ECO:0000313" key="2">
    <source>
        <dbReference type="Proteomes" id="UP001060215"/>
    </source>
</evidence>
<comment type="caution">
    <text evidence="1">The sequence shown here is derived from an EMBL/GenBank/DDBJ whole genome shotgun (WGS) entry which is preliminary data.</text>
</comment>